<evidence type="ECO:0000256" key="1">
    <source>
        <dbReference type="ARBA" id="ARBA00023015"/>
    </source>
</evidence>
<dbReference type="CDD" id="cd06171">
    <property type="entry name" value="Sigma70_r4"/>
    <property type="match status" value="1"/>
</dbReference>
<dbReference type="PANTHER" id="PTHR30603">
    <property type="entry name" value="RNA POLYMERASE SIGMA FACTOR RPO"/>
    <property type="match status" value="1"/>
</dbReference>
<keyword evidence="1" id="KW-0805">Transcription regulation</keyword>
<evidence type="ECO:0000256" key="3">
    <source>
        <dbReference type="ARBA" id="ARBA00023125"/>
    </source>
</evidence>
<keyword evidence="3" id="KW-0238">DNA-binding</keyword>
<dbReference type="RefSeq" id="WP_330823797.1">
    <property type="nucleotide sequence ID" value="NZ_JAZBJP010000039.1"/>
</dbReference>
<feature type="domain" description="RNA polymerase sigma-70 region 4" evidence="7">
    <location>
        <begin position="353"/>
        <end position="405"/>
    </location>
</feature>
<evidence type="ECO:0000259" key="6">
    <source>
        <dbReference type="Pfam" id="PF04542"/>
    </source>
</evidence>
<dbReference type="SUPFAM" id="SSF88946">
    <property type="entry name" value="Sigma2 domain of RNA polymerase sigma factors"/>
    <property type="match status" value="1"/>
</dbReference>
<dbReference type="Pfam" id="PF04542">
    <property type="entry name" value="Sigma70_r2"/>
    <property type="match status" value="1"/>
</dbReference>
<dbReference type="InterPro" id="IPR050239">
    <property type="entry name" value="Sigma-70_RNA_pol_init_factors"/>
</dbReference>
<dbReference type="Proteomes" id="UP001307760">
    <property type="component" value="Unassembled WGS sequence"/>
</dbReference>
<dbReference type="InterPro" id="IPR014284">
    <property type="entry name" value="RNA_pol_sigma-70_dom"/>
</dbReference>
<feature type="domain" description="RNA polymerase sigma-70 region 2" evidence="6">
    <location>
        <begin position="185"/>
        <end position="252"/>
    </location>
</feature>
<reference evidence="8 9" key="1">
    <citation type="submission" date="2023-12" db="EMBL/GenBank/DDBJ databases">
        <title>30 novel species of actinomycetes from the DSMZ collection.</title>
        <authorList>
            <person name="Nouioui I."/>
        </authorList>
    </citation>
    <scope>NUCLEOTIDE SEQUENCE [LARGE SCALE GENOMIC DNA]</scope>
    <source>
        <strain evidence="8 9">DSM 41528</strain>
    </source>
</reference>
<dbReference type="SUPFAM" id="SSF88659">
    <property type="entry name" value="Sigma3 and sigma4 domains of RNA polymerase sigma factors"/>
    <property type="match status" value="1"/>
</dbReference>
<evidence type="ECO:0000256" key="4">
    <source>
        <dbReference type="ARBA" id="ARBA00023163"/>
    </source>
</evidence>
<dbReference type="InterPro" id="IPR036388">
    <property type="entry name" value="WH-like_DNA-bd_sf"/>
</dbReference>
<evidence type="ECO:0000259" key="7">
    <source>
        <dbReference type="Pfam" id="PF04545"/>
    </source>
</evidence>
<dbReference type="InterPro" id="IPR007630">
    <property type="entry name" value="RNA_pol_sigma70_r4"/>
</dbReference>
<dbReference type="InterPro" id="IPR013324">
    <property type="entry name" value="RNA_pol_sigma_r3/r4-like"/>
</dbReference>
<dbReference type="EMBL" id="JAZBJP010000039">
    <property type="protein sequence ID" value="MEE4424494.1"/>
    <property type="molecule type" value="Genomic_DNA"/>
</dbReference>
<feature type="region of interest" description="Disordered" evidence="5">
    <location>
        <begin position="428"/>
        <end position="466"/>
    </location>
</feature>
<dbReference type="Gene3D" id="1.10.10.10">
    <property type="entry name" value="Winged helix-like DNA-binding domain superfamily/Winged helix DNA-binding domain"/>
    <property type="match status" value="1"/>
</dbReference>
<proteinExistence type="predicted"/>
<evidence type="ECO:0000313" key="9">
    <source>
        <dbReference type="Proteomes" id="UP001307760"/>
    </source>
</evidence>
<dbReference type="Gene3D" id="1.10.601.10">
    <property type="entry name" value="RNA Polymerase Primary Sigma Factor"/>
    <property type="match status" value="1"/>
</dbReference>
<feature type="region of interest" description="Disordered" evidence="5">
    <location>
        <begin position="60"/>
        <end position="114"/>
    </location>
</feature>
<protein>
    <submittedName>
        <fullName evidence="8">Sigma-70 family RNA polymerase sigma factor</fullName>
    </submittedName>
</protein>
<dbReference type="InterPro" id="IPR007627">
    <property type="entry name" value="RNA_pol_sigma70_r2"/>
</dbReference>
<dbReference type="PRINTS" id="PR00046">
    <property type="entry name" value="SIGMA70FCT"/>
</dbReference>
<gene>
    <name evidence="8" type="ORF">V2J85_35015</name>
</gene>
<evidence type="ECO:0000256" key="5">
    <source>
        <dbReference type="SAM" id="MobiDB-lite"/>
    </source>
</evidence>
<name>A0ABU7P044_9ACTN</name>
<feature type="compositionally biased region" description="Acidic residues" evidence="5">
    <location>
        <begin position="88"/>
        <end position="113"/>
    </location>
</feature>
<organism evidence="8 9">
    <name type="scientific">Streptomyces bugieae</name>
    <dbReference type="NCBI Taxonomy" id="3098223"/>
    <lineage>
        <taxon>Bacteria</taxon>
        <taxon>Bacillati</taxon>
        <taxon>Actinomycetota</taxon>
        <taxon>Actinomycetes</taxon>
        <taxon>Kitasatosporales</taxon>
        <taxon>Streptomycetaceae</taxon>
        <taxon>Streptomyces</taxon>
    </lineage>
</organism>
<dbReference type="NCBIfam" id="TIGR02937">
    <property type="entry name" value="sigma70-ECF"/>
    <property type="match status" value="1"/>
</dbReference>
<evidence type="ECO:0000256" key="2">
    <source>
        <dbReference type="ARBA" id="ARBA00023082"/>
    </source>
</evidence>
<keyword evidence="2" id="KW-0731">Sigma factor</keyword>
<evidence type="ECO:0000313" key="8">
    <source>
        <dbReference type="EMBL" id="MEE4424494.1"/>
    </source>
</evidence>
<sequence length="1183" mass="127081">MSGELPRPGVRSEGWKRAVEVARRFVDAGVDVSRALSETAKAAQFDSEFESELRRRFLGAAGARNGCGPRRGGPPAERRASGGRPADPEAEPEDSSEEIGVEPVPDVEPDGELVGDRAGAVAAARRVLDLDRRRAAAGKRVLTALEEVGLSLLIREGLPADTALDPKYAATLDRSDEPYLAFEAMVRHNQGLVHGAAQKYTGHGLDREDLEQHGQLGLIRAVEKFNLTLGYKFSTYATWWIRQALTRAVADEGSLIRIPVHMTEKIARVARAERSRLAAGLPAEDMDLAVACGLKLAEVRKCRQLGRRSIDHLDRQINGNTTLADLLDVPCTLGPGSQEDMERIVERMWLKELLAELPSRQREVLLFRSGFVDGEPWTLDVIGQAYGLSRERIRQLEGKALTFIREQLGLEAGDGEKKPAGSRLRVTNARKRGAGAAGMAATHASDPRSSEPEVASAVPGSPCEGRAQREDCVAGEERLIELAHSSNMGSGYRAQDESTGTMWGDAVVVGRARGTGETPVGDADAAVVGGSPAGGFVEQTFDDSEDRQAPAAAGASGAAGTSFPAHWYHRPAHADGGREYGNPAAFAFDADLAVLAREAVQNSLDERLDPARPVRVRFTLHELTGEHLETFLAELHWEELAEHYAAATSSDHKVGRVLAEGLQEMTATRTLRLLCVDDYNAHGLTGPEYGDGRFAAVVRRQLDSLKSSGRAGGSYGLGKATLWAASRLGLVLINSTLSEPHEGRTERRLVGRLDLPWHSVGEKAFAGPAWLGVPDTQSGFEGVSRSWWADERTVSALGLERSGADPGTSFLIVGVHDGAGDAVTLNDMHEKIISALSDNFWAAMVGGRNTGALLEASVATMRDGAVLIPEQRVDPCERHPALVRALRAHVNSETVDELTAADQVASIDVPLSVPPKRNASGGWAKEVEHRAVLLVTPAHDADRQHSRVVCMRGSRMTVMTRRPRELGTGVDPFQAVLLAGCATGEDSAEAEAAEAFLRASEPPEHDAWGKTEELTTAYKRGSLRRLADFRAATDIALRSLVGRRSEPRNGGPEVLRELIRLDQPVAAAARSSDGHPTIRSLRGTVDEGGAWTVTAVLRVPRRDDSWLLNPVAKFEVRSGGRPTLAWAQLTAVENCRVEGGRLRIDAGVRSASFTGVTEPSSHPVAASMAAVVVDLVNSRGGSA</sequence>
<dbReference type="PANTHER" id="PTHR30603:SF47">
    <property type="entry name" value="RNA POLYMERASE SIGMA FACTOR SIGD, CHLOROPLASTIC"/>
    <property type="match status" value="1"/>
</dbReference>
<comment type="caution">
    <text evidence="8">The sequence shown here is derived from an EMBL/GenBank/DDBJ whole genome shotgun (WGS) entry which is preliminary data.</text>
</comment>
<keyword evidence="4" id="KW-0804">Transcription</keyword>
<accession>A0ABU7P044</accession>
<dbReference type="Pfam" id="PF04545">
    <property type="entry name" value="Sigma70_r4"/>
    <property type="match status" value="1"/>
</dbReference>
<dbReference type="InterPro" id="IPR013325">
    <property type="entry name" value="RNA_pol_sigma_r2"/>
</dbReference>
<keyword evidence="9" id="KW-1185">Reference proteome</keyword>
<dbReference type="InterPro" id="IPR000943">
    <property type="entry name" value="RNA_pol_sigma70"/>
</dbReference>